<feature type="chain" id="PRO_5034155770" evidence="1">
    <location>
        <begin position="29"/>
        <end position="115"/>
    </location>
</feature>
<organism evidence="2">
    <name type="scientific">Culex pipiens</name>
    <name type="common">House mosquito</name>
    <dbReference type="NCBI Taxonomy" id="7175"/>
    <lineage>
        <taxon>Eukaryota</taxon>
        <taxon>Metazoa</taxon>
        <taxon>Ecdysozoa</taxon>
        <taxon>Arthropoda</taxon>
        <taxon>Hexapoda</taxon>
        <taxon>Insecta</taxon>
        <taxon>Pterygota</taxon>
        <taxon>Neoptera</taxon>
        <taxon>Endopterygota</taxon>
        <taxon>Diptera</taxon>
        <taxon>Nematocera</taxon>
        <taxon>Culicoidea</taxon>
        <taxon>Culicidae</taxon>
        <taxon>Culicinae</taxon>
        <taxon>Culicini</taxon>
        <taxon>Culex</taxon>
        <taxon>Culex</taxon>
    </lineage>
</organism>
<evidence type="ECO:0000256" key="1">
    <source>
        <dbReference type="SAM" id="SignalP"/>
    </source>
</evidence>
<feature type="signal peptide" evidence="1">
    <location>
        <begin position="1"/>
        <end position="28"/>
    </location>
</feature>
<keyword evidence="1" id="KW-0732">Signal</keyword>
<protein>
    <submittedName>
        <fullName evidence="2">(northern house mosquito) hypothetical protein</fullName>
    </submittedName>
</protein>
<evidence type="ECO:0000313" key="2">
    <source>
        <dbReference type="EMBL" id="CAG6462626.1"/>
    </source>
</evidence>
<sequence>MATLLTGLLLLLLVLLLLLLMLLLQARAGAVNLRDVERVVGGGLRPVLVHLRVEVGLREDGGRVEVGAVRVRLRLGRIVQGAGCGRVQVGAPVQRELGHVHLGCDGGLGRGRTSL</sequence>
<dbReference type="AlphaFoldDB" id="A0A8D8F8S7"/>
<proteinExistence type="predicted"/>
<name>A0A8D8F8S7_CULPI</name>
<reference evidence="2" key="1">
    <citation type="submission" date="2021-05" db="EMBL/GenBank/DDBJ databases">
        <authorList>
            <person name="Alioto T."/>
            <person name="Alioto T."/>
            <person name="Gomez Garrido J."/>
        </authorList>
    </citation>
    <scope>NUCLEOTIDE SEQUENCE</scope>
</reference>
<accession>A0A8D8F8S7</accession>
<dbReference type="EMBL" id="HBUE01045869">
    <property type="protein sequence ID" value="CAG6462626.1"/>
    <property type="molecule type" value="Transcribed_RNA"/>
</dbReference>